<dbReference type="Gene3D" id="3.40.33.10">
    <property type="entry name" value="CAP"/>
    <property type="match status" value="1"/>
</dbReference>
<keyword evidence="2" id="KW-0472">Membrane</keyword>
<dbReference type="Pfam" id="PF00188">
    <property type="entry name" value="CAP"/>
    <property type="match status" value="1"/>
</dbReference>
<dbReference type="InterPro" id="IPR014044">
    <property type="entry name" value="CAP_dom"/>
</dbReference>
<protein>
    <submittedName>
        <fullName evidence="4">SCP-like extracellular</fullName>
    </submittedName>
</protein>
<dbReference type="AlphaFoldDB" id="F4GZG1"/>
<keyword evidence="2" id="KW-0812">Transmembrane</keyword>
<organism evidence="4 5">
    <name type="scientific">Cellulomonas fimi (strain ATCC 484 / DSM 20113 / JCM 1341 / CCUG 24087 / LMG 16345 / NBRC 15513 / NCIMB 8980 / NCTC 7547 / NRS-133)</name>
    <dbReference type="NCBI Taxonomy" id="590998"/>
    <lineage>
        <taxon>Bacteria</taxon>
        <taxon>Bacillati</taxon>
        <taxon>Actinomycetota</taxon>
        <taxon>Actinomycetes</taxon>
        <taxon>Micrococcales</taxon>
        <taxon>Cellulomonadaceae</taxon>
        <taxon>Cellulomonas</taxon>
    </lineage>
</organism>
<gene>
    <name evidence="4" type="ordered locus">Celf_0742</name>
</gene>
<name>F4GZG1_CELFA</name>
<dbReference type="HOGENOM" id="CLU_749433_0_0_11"/>
<dbReference type="eggNOG" id="COG2340">
    <property type="taxonomic scope" value="Bacteria"/>
</dbReference>
<accession>F4GZG1</accession>
<evidence type="ECO:0000313" key="4">
    <source>
        <dbReference type="EMBL" id="AEE44882.1"/>
    </source>
</evidence>
<sequence>MDVDAKDTVTPTLTDATRTGTRPAPAGTIPTQRDRSGGPRGTARTRRSWVVVAGGVALLMAGATTGIAAQRAAVEREEARAEARERVTAVLPAATQDGAVQEALDARESAAVYAAARSAATAGAQRTVDQATATLAASAQAGDGPRQQLATAAGAVSTALAGPHVSLTALRTVTAGVAAPQQAVVDAQAAWVAAEQARIAAEQAAAAEAARQAAARAATTTRSGTTTTRRAATQAPATGGAAAPAPTTGVPAGGKVCAGSGGGAAEASASAIGEAINAYRANNGLSTLSVSRSGGLTSHALDMASAGGIWHSGSDNIVGCVSNGSASSLVSAWSRSSGHNAQMLRTDVSSMSVGAATSAGWLFGAVRFS</sequence>
<keyword evidence="2" id="KW-1133">Transmembrane helix</keyword>
<dbReference type="SUPFAM" id="SSF55797">
    <property type="entry name" value="PR-1-like"/>
    <property type="match status" value="1"/>
</dbReference>
<feature type="transmembrane region" description="Helical" evidence="2">
    <location>
        <begin position="49"/>
        <end position="69"/>
    </location>
</feature>
<dbReference type="KEGG" id="cfi:Celf_0742"/>
<feature type="domain" description="SCP" evidence="3">
    <location>
        <begin position="274"/>
        <end position="361"/>
    </location>
</feature>
<evidence type="ECO:0000313" key="5">
    <source>
        <dbReference type="Proteomes" id="UP000008460"/>
    </source>
</evidence>
<evidence type="ECO:0000256" key="1">
    <source>
        <dbReference type="SAM" id="MobiDB-lite"/>
    </source>
</evidence>
<evidence type="ECO:0000259" key="3">
    <source>
        <dbReference type="Pfam" id="PF00188"/>
    </source>
</evidence>
<keyword evidence="5" id="KW-1185">Reference proteome</keyword>
<dbReference type="InterPro" id="IPR035940">
    <property type="entry name" value="CAP_sf"/>
</dbReference>
<feature type="region of interest" description="Disordered" evidence="1">
    <location>
        <begin position="215"/>
        <end position="250"/>
    </location>
</feature>
<dbReference type="CDD" id="cd05379">
    <property type="entry name" value="CAP_bacterial"/>
    <property type="match status" value="1"/>
</dbReference>
<dbReference type="RefSeq" id="WP_013769911.1">
    <property type="nucleotide sequence ID" value="NC_015514.1"/>
</dbReference>
<dbReference type="Proteomes" id="UP000008460">
    <property type="component" value="Chromosome"/>
</dbReference>
<feature type="region of interest" description="Disordered" evidence="1">
    <location>
        <begin position="1"/>
        <end position="45"/>
    </location>
</feature>
<feature type="compositionally biased region" description="Polar residues" evidence="1">
    <location>
        <begin position="9"/>
        <end position="20"/>
    </location>
</feature>
<reference evidence="4 5" key="1">
    <citation type="submission" date="2011-04" db="EMBL/GenBank/DDBJ databases">
        <title>Complete sequence of Cellulomonas fimi ATCC 484.</title>
        <authorList>
            <consortium name="US DOE Joint Genome Institute"/>
            <person name="Lucas S."/>
            <person name="Han J."/>
            <person name="Lapidus A."/>
            <person name="Cheng J.-F."/>
            <person name="Goodwin L."/>
            <person name="Pitluck S."/>
            <person name="Peters L."/>
            <person name="Chertkov O."/>
            <person name="Detter J.C."/>
            <person name="Han C."/>
            <person name="Tapia R."/>
            <person name="Land M."/>
            <person name="Hauser L."/>
            <person name="Kyrpides N."/>
            <person name="Ivanova N."/>
            <person name="Ovchinnikova G."/>
            <person name="Pagani I."/>
            <person name="Mead D."/>
            <person name="Brumm P."/>
            <person name="Woyke T."/>
        </authorList>
    </citation>
    <scope>NUCLEOTIDE SEQUENCE [LARGE SCALE GENOMIC DNA]</scope>
    <source>
        <strain evidence="5">ATCC 484 / DSM 20113 / JCM 1341 / NBRC 15513 / NCIMB 8980 / NCTC 7547</strain>
    </source>
</reference>
<dbReference type="EMBL" id="CP002666">
    <property type="protein sequence ID" value="AEE44882.1"/>
    <property type="molecule type" value="Genomic_DNA"/>
</dbReference>
<evidence type="ECO:0000256" key="2">
    <source>
        <dbReference type="SAM" id="Phobius"/>
    </source>
</evidence>
<proteinExistence type="predicted"/>